<evidence type="ECO:0000313" key="1">
    <source>
        <dbReference type="EMBL" id="BCR88130.1"/>
    </source>
</evidence>
<sequence>MASKGYSLEDWLRLIKQVKNPLGLTEILFADESFVDKVKILISLPKEIINDDVAVRLLEFQMENSGYHQLTRAVCWLSFYNLPDEYHQRASKWSNGIALGDTEIRRVVQREVFVQEKVKAIQKSLILSAGK</sequence>
<dbReference type="EMBL" id="AP024419">
    <property type="protein sequence ID" value="BCR88130.1"/>
    <property type="molecule type" value="Genomic_DNA"/>
</dbReference>
<dbReference type="KEGG" id="ache:ACHE_40694A"/>
<reference evidence="1" key="2">
    <citation type="submission" date="2021-02" db="EMBL/GenBank/DDBJ databases">
        <title>Aspergillus chevalieri M1 genome sequence.</title>
        <authorList>
            <person name="Kadooka C."/>
            <person name="Mori K."/>
            <person name="Futagami T."/>
        </authorList>
    </citation>
    <scope>NUCLEOTIDE SEQUENCE</scope>
    <source>
        <strain evidence="1">M1</strain>
    </source>
</reference>
<proteinExistence type="predicted"/>
<gene>
    <name evidence="1" type="ORF">ACHE_40694A</name>
</gene>
<name>A0A7R7ZMQ7_ASPCH</name>
<reference evidence="1" key="1">
    <citation type="submission" date="2021-01" db="EMBL/GenBank/DDBJ databases">
        <authorList>
            <consortium name="Aspergillus chevalieri M1 genome sequencing consortium"/>
            <person name="Kazuki M."/>
            <person name="Futagami T."/>
        </authorList>
    </citation>
    <scope>NUCLEOTIDE SEQUENCE</scope>
    <source>
        <strain evidence="1">M1</strain>
    </source>
</reference>
<dbReference type="AlphaFoldDB" id="A0A7R7ZMQ7"/>
<dbReference type="Proteomes" id="UP000637239">
    <property type="component" value="Chromosome 4"/>
</dbReference>
<dbReference type="RefSeq" id="XP_043136652.1">
    <property type="nucleotide sequence ID" value="XM_043278922.1"/>
</dbReference>
<accession>A0A7R7ZMQ7</accession>
<dbReference type="GeneID" id="66982489"/>
<protein>
    <submittedName>
        <fullName evidence="1">Uncharacterized protein</fullName>
    </submittedName>
</protein>
<organism evidence="1 2">
    <name type="scientific">Aspergillus chevalieri</name>
    <name type="common">Eurotium chevalieri</name>
    <dbReference type="NCBI Taxonomy" id="182096"/>
    <lineage>
        <taxon>Eukaryota</taxon>
        <taxon>Fungi</taxon>
        <taxon>Dikarya</taxon>
        <taxon>Ascomycota</taxon>
        <taxon>Pezizomycotina</taxon>
        <taxon>Eurotiomycetes</taxon>
        <taxon>Eurotiomycetidae</taxon>
        <taxon>Eurotiales</taxon>
        <taxon>Aspergillaceae</taxon>
        <taxon>Aspergillus</taxon>
        <taxon>Aspergillus subgen. Aspergillus</taxon>
    </lineage>
</organism>
<keyword evidence="2" id="KW-1185">Reference proteome</keyword>
<evidence type="ECO:0000313" key="2">
    <source>
        <dbReference type="Proteomes" id="UP000637239"/>
    </source>
</evidence>